<evidence type="ECO:0000313" key="3">
    <source>
        <dbReference type="EMBL" id="TGV02560.1"/>
    </source>
</evidence>
<dbReference type="InterPro" id="IPR028098">
    <property type="entry name" value="Glyco_trans_4-like_N"/>
</dbReference>
<comment type="caution">
    <text evidence="3">The sequence shown here is derived from an EMBL/GenBank/DDBJ whole genome shotgun (WGS) entry which is preliminary data.</text>
</comment>
<keyword evidence="3" id="KW-0808">Transferase</keyword>
<accession>A0A4S1DWQ1</accession>
<feature type="domain" description="Glycosyltransferase subfamily 4-like N-terminal" evidence="2">
    <location>
        <begin position="16"/>
        <end position="172"/>
    </location>
</feature>
<dbReference type="EMBL" id="SRSO01000012">
    <property type="protein sequence ID" value="TGV02560.1"/>
    <property type="molecule type" value="Genomic_DNA"/>
</dbReference>
<dbReference type="InterPro" id="IPR001296">
    <property type="entry name" value="Glyco_trans_1"/>
</dbReference>
<dbReference type="GO" id="GO:0016757">
    <property type="term" value="F:glycosyltransferase activity"/>
    <property type="evidence" value="ECO:0007669"/>
    <property type="project" value="InterPro"/>
</dbReference>
<dbReference type="PANTHER" id="PTHR12526">
    <property type="entry name" value="GLYCOSYLTRANSFERASE"/>
    <property type="match status" value="1"/>
</dbReference>
<evidence type="ECO:0000259" key="2">
    <source>
        <dbReference type="Pfam" id="PF13439"/>
    </source>
</evidence>
<dbReference type="Gene3D" id="3.40.50.2000">
    <property type="entry name" value="Glycogen Phosphorylase B"/>
    <property type="match status" value="2"/>
</dbReference>
<dbReference type="Pfam" id="PF13439">
    <property type="entry name" value="Glyco_transf_4"/>
    <property type="match status" value="1"/>
</dbReference>
<protein>
    <submittedName>
        <fullName evidence="3">Glycosyltransferase family 4 protein</fullName>
    </submittedName>
</protein>
<organism evidence="3 4">
    <name type="scientific">Flavivirga rizhaonensis</name>
    <dbReference type="NCBI Taxonomy" id="2559571"/>
    <lineage>
        <taxon>Bacteria</taxon>
        <taxon>Pseudomonadati</taxon>
        <taxon>Bacteroidota</taxon>
        <taxon>Flavobacteriia</taxon>
        <taxon>Flavobacteriales</taxon>
        <taxon>Flavobacteriaceae</taxon>
        <taxon>Flavivirga</taxon>
    </lineage>
</organism>
<feature type="domain" description="Glycosyl transferase family 1" evidence="1">
    <location>
        <begin position="177"/>
        <end position="338"/>
    </location>
</feature>
<gene>
    <name evidence="3" type="ORF">EM932_10310</name>
</gene>
<proteinExistence type="predicted"/>
<dbReference type="RefSeq" id="WP_135877107.1">
    <property type="nucleotide sequence ID" value="NZ_SRSO01000012.1"/>
</dbReference>
<dbReference type="OrthoDB" id="798298at2"/>
<dbReference type="SUPFAM" id="SSF53756">
    <property type="entry name" value="UDP-Glycosyltransferase/glycogen phosphorylase"/>
    <property type="match status" value="1"/>
</dbReference>
<sequence length="365" mass="41563">MSKKKIALVGYRLNRGGAERVAAILSVFFHEKGLDVHNIIVLDDIGYPYSGTVVNLGKLKNKTNGVFNKIKRLVALKKYLKEHKFDFIIDFRFRIKPIQELLVAKFVYNAKTIFTVHSAKLNSYMPDQTFLTKMMYANSFKMVSITHDMQRMIEKKHGLNNVITIYNPIDIQEVREKAATEISLEFEYMIGVGQYDTNVKQFDKLIYAYSKSILPSENVALVILGDGSRRKALINIAQQNGVANLVHLLGFKNNPYKYIKRAKFFVLSSLHEGMPMVMLEALACETPVVSFNCKTGPSEIIIDKENGLLVEDQNINSLTDAMNLFIQDKELYKQCKSKTLSSVESFSLEAIGKQWLELMNIDKTC</sequence>
<evidence type="ECO:0000313" key="4">
    <source>
        <dbReference type="Proteomes" id="UP000307602"/>
    </source>
</evidence>
<evidence type="ECO:0000259" key="1">
    <source>
        <dbReference type="Pfam" id="PF00534"/>
    </source>
</evidence>
<dbReference type="Proteomes" id="UP000307602">
    <property type="component" value="Unassembled WGS sequence"/>
</dbReference>
<dbReference type="AlphaFoldDB" id="A0A4S1DWQ1"/>
<keyword evidence="4" id="KW-1185">Reference proteome</keyword>
<dbReference type="Pfam" id="PF00534">
    <property type="entry name" value="Glycos_transf_1"/>
    <property type="match status" value="1"/>
</dbReference>
<reference evidence="3 4" key="1">
    <citation type="submission" date="2019-04" db="EMBL/GenBank/DDBJ databases">
        <authorList>
            <person name="Liu A."/>
        </authorList>
    </citation>
    <scope>NUCLEOTIDE SEQUENCE [LARGE SCALE GENOMIC DNA]</scope>
    <source>
        <strain evidence="3 4">RZ03</strain>
    </source>
</reference>
<name>A0A4S1DWQ1_9FLAO</name>